<keyword evidence="2" id="KW-1185">Reference proteome</keyword>
<name>A0AAV5VXX1_9BILA</name>
<comment type="caution">
    <text evidence="1">The sequence shown here is derived from an EMBL/GenBank/DDBJ whole genome shotgun (WGS) entry which is preliminary data.</text>
</comment>
<reference evidence="1" key="1">
    <citation type="submission" date="2023-10" db="EMBL/GenBank/DDBJ databases">
        <title>Genome assembly of Pristionchus species.</title>
        <authorList>
            <person name="Yoshida K."/>
            <person name="Sommer R.J."/>
        </authorList>
    </citation>
    <scope>NUCLEOTIDE SEQUENCE</scope>
    <source>
        <strain evidence="1">RS5133</strain>
    </source>
</reference>
<gene>
    <name evidence="1" type="ORF">PFISCL1PPCAC_15698</name>
</gene>
<evidence type="ECO:0000313" key="2">
    <source>
        <dbReference type="Proteomes" id="UP001432322"/>
    </source>
</evidence>
<dbReference type="EMBL" id="BTSY01000004">
    <property type="protein sequence ID" value="GMT24401.1"/>
    <property type="molecule type" value="Genomic_DNA"/>
</dbReference>
<accession>A0AAV5VXX1</accession>
<dbReference type="AlphaFoldDB" id="A0AAV5VXX1"/>
<protein>
    <submittedName>
        <fullName evidence="1">Uncharacterized protein</fullName>
    </submittedName>
</protein>
<feature type="non-terminal residue" evidence="1">
    <location>
        <position position="140"/>
    </location>
</feature>
<organism evidence="1 2">
    <name type="scientific">Pristionchus fissidentatus</name>
    <dbReference type="NCBI Taxonomy" id="1538716"/>
    <lineage>
        <taxon>Eukaryota</taxon>
        <taxon>Metazoa</taxon>
        <taxon>Ecdysozoa</taxon>
        <taxon>Nematoda</taxon>
        <taxon>Chromadorea</taxon>
        <taxon>Rhabditida</taxon>
        <taxon>Rhabditina</taxon>
        <taxon>Diplogasteromorpha</taxon>
        <taxon>Diplogasteroidea</taxon>
        <taxon>Neodiplogasteridae</taxon>
        <taxon>Pristionchus</taxon>
    </lineage>
</organism>
<evidence type="ECO:0000313" key="1">
    <source>
        <dbReference type="EMBL" id="GMT24401.1"/>
    </source>
</evidence>
<sequence>QSFDLASFINPTVVPPFTHLHHNNNFFILGSIEERVGVDVVSRKFCIACRAPLPSSNTPNSVLFHLEKVRRNLGGQEIVRTVMGILHASRRCLMSRYPYAHKELLVVSQQFLSKHSEEDAKFICDEFGCNIQEIGVAIRH</sequence>
<dbReference type="Proteomes" id="UP001432322">
    <property type="component" value="Unassembled WGS sequence"/>
</dbReference>
<proteinExistence type="predicted"/>
<feature type="non-terminal residue" evidence="1">
    <location>
        <position position="1"/>
    </location>
</feature>